<dbReference type="AlphaFoldDB" id="A0A9P5YIB8"/>
<dbReference type="EMBL" id="MU150230">
    <property type="protein sequence ID" value="KAF9469169.1"/>
    <property type="molecule type" value="Genomic_DNA"/>
</dbReference>
<dbReference type="OrthoDB" id="3054579at2759"/>
<evidence type="ECO:0000313" key="2">
    <source>
        <dbReference type="Proteomes" id="UP000807353"/>
    </source>
</evidence>
<gene>
    <name evidence="1" type="ORF">BDZ94DRAFT_1243844</name>
</gene>
<evidence type="ECO:0000313" key="1">
    <source>
        <dbReference type="EMBL" id="KAF9469169.1"/>
    </source>
</evidence>
<sequence>MLTKAAPNVALKESNWCLYRWRFITWCSSMLHRFIYTIDGLPNVRMVPFDPNGFRHCRIRCKGAGASAIFRRSPNLPYQFQQETMALQIKYHRSRHQQQRALIDRMKRDITEVRKYIFPQPRLSNRTISLVVWQGK</sequence>
<name>A0A9P5YIB8_9AGAR</name>
<dbReference type="Proteomes" id="UP000807353">
    <property type="component" value="Unassembled WGS sequence"/>
</dbReference>
<proteinExistence type="predicted"/>
<comment type="caution">
    <text evidence="1">The sequence shown here is derived from an EMBL/GenBank/DDBJ whole genome shotgun (WGS) entry which is preliminary data.</text>
</comment>
<accession>A0A9P5YIB8</accession>
<reference evidence="1" key="1">
    <citation type="submission" date="2020-11" db="EMBL/GenBank/DDBJ databases">
        <authorList>
            <consortium name="DOE Joint Genome Institute"/>
            <person name="Ahrendt S."/>
            <person name="Riley R."/>
            <person name="Andreopoulos W."/>
            <person name="Labutti K."/>
            <person name="Pangilinan J."/>
            <person name="Ruiz-Duenas F.J."/>
            <person name="Barrasa J.M."/>
            <person name="Sanchez-Garcia M."/>
            <person name="Camarero S."/>
            <person name="Miyauchi S."/>
            <person name="Serrano A."/>
            <person name="Linde D."/>
            <person name="Babiker R."/>
            <person name="Drula E."/>
            <person name="Ayuso-Fernandez I."/>
            <person name="Pacheco R."/>
            <person name="Padilla G."/>
            <person name="Ferreira P."/>
            <person name="Barriuso J."/>
            <person name="Kellner H."/>
            <person name="Castanera R."/>
            <person name="Alfaro M."/>
            <person name="Ramirez L."/>
            <person name="Pisabarro A.G."/>
            <person name="Kuo A."/>
            <person name="Tritt A."/>
            <person name="Lipzen A."/>
            <person name="He G."/>
            <person name="Yan M."/>
            <person name="Ng V."/>
            <person name="Cullen D."/>
            <person name="Martin F."/>
            <person name="Rosso M.-N."/>
            <person name="Henrissat B."/>
            <person name="Hibbett D."/>
            <person name="Martinez A.T."/>
            <person name="Grigoriev I.V."/>
        </authorList>
    </citation>
    <scope>NUCLEOTIDE SEQUENCE</scope>
    <source>
        <strain evidence="1">CBS 247.69</strain>
    </source>
</reference>
<organism evidence="1 2">
    <name type="scientific">Collybia nuda</name>
    <dbReference type="NCBI Taxonomy" id="64659"/>
    <lineage>
        <taxon>Eukaryota</taxon>
        <taxon>Fungi</taxon>
        <taxon>Dikarya</taxon>
        <taxon>Basidiomycota</taxon>
        <taxon>Agaricomycotina</taxon>
        <taxon>Agaricomycetes</taxon>
        <taxon>Agaricomycetidae</taxon>
        <taxon>Agaricales</taxon>
        <taxon>Tricholomatineae</taxon>
        <taxon>Clitocybaceae</taxon>
        <taxon>Collybia</taxon>
    </lineage>
</organism>
<keyword evidence="2" id="KW-1185">Reference proteome</keyword>
<protein>
    <submittedName>
        <fullName evidence="1">Uncharacterized protein</fullName>
    </submittedName>
</protein>